<feature type="transmembrane region" description="Helical" evidence="2">
    <location>
        <begin position="56"/>
        <end position="77"/>
    </location>
</feature>
<protein>
    <submittedName>
        <fullName evidence="3">Uncharacterized protein</fullName>
    </submittedName>
</protein>
<keyword evidence="2" id="KW-1133">Transmembrane helix</keyword>
<dbReference type="EMBL" id="GDQN01000583">
    <property type="protein sequence ID" value="JAT90471.1"/>
    <property type="molecule type" value="Transcribed_RNA"/>
</dbReference>
<feature type="compositionally biased region" description="Basic and acidic residues" evidence="1">
    <location>
        <begin position="397"/>
        <end position="414"/>
    </location>
</feature>
<dbReference type="OrthoDB" id="5846619at2759"/>
<feature type="transmembrane region" description="Helical" evidence="2">
    <location>
        <begin position="472"/>
        <end position="490"/>
    </location>
</feature>
<feature type="non-terminal residue" evidence="3">
    <location>
        <position position="1"/>
    </location>
</feature>
<keyword evidence="2" id="KW-0812">Transmembrane</keyword>
<dbReference type="AlphaFoldDB" id="A0A1E1WUK0"/>
<dbReference type="InterPro" id="IPR037645">
    <property type="entry name" value="KCT2"/>
</dbReference>
<dbReference type="PANTHER" id="PTHR16502:SF0">
    <property type="entry name" value="KERATINOCYTE-ASSOCIATED TRANSMEMBRANE PROTEIN 2"/>
    <property type="match status" value="1"/>
</dbReference>
<feature type="region of interest" description="Disordered" evidence="1">
    <location>
        <begin position="326"/>
        <end position="364"/>
    </location>
</feature>
<proteinExistence type="predicted"/>
<name>A0A1E1WUK0_PECGO</name>
<feature type="region of interest" description="Disordered" evidence="1">
    <location>
        <begin position="397"/>
        <end position="442"/>
    </location>
</feature>
<evidence type="ECO:0000313" key="3">
    <source>
        <dbReference type="EMBL" id="JAT90471.1"/>
    </source>
</evidence>
<organism evidence="3">
    <name type="scientific">Pectinophora gossypiella</name>
    <name type="common">Cotton pink bollworm</name>
    <name type="synonym">Depressaria gossypiella</name>
    <dbReference type="NCBI Taxonomy" id="13191"/>
    <lineage>
        <taxon>Eukaryota</taxon>
        <taxon>Metazoa</taxon>
        <taxon>Ecdysozoa</taxon>
        <taxon>Arthropoda</taxon>
        <taxon>Hexapoda</taxon>
        <taxon>Insecta</taxon>
        <taxon>Pterygota</taxon>
        <taxon>Neoptera</taxon>
        <taxon>Endopterygota</taxon>
        <taxon>Lepidoptera</taxon>
        <taxon>Glossata</taxon>
        <taxon>Ditrysia</taxon>
        <taxon>Gelechioidea</taxon>
        <taxon>Gelechiidae</taxon>
        <taxon>Apatetrinae</taxon>
        <taxon>Pectinophora</taxon>
    </lineage>
</organism>
<evidence type="ECO:0000256" key="2">
    <source>
        <dbReference type="SAM" id="Phobius"/>
    </source>
</evidence>
<feature type="compositionally biased region" description="Polar residues" evidence="1">
    <location>
        <begin position="244"/>
        <end position="256"/>
    </location>
</feature>
<dbReference type="PANTHER" id="PTHR16502">
    <property type="entry name" value="KERATINOCYTE-ASSOCIATED TRANSMEMBRANE PROTEIN 2"/>
    <property type="match status" value="1"/>
</dbReference>
<accession>A0A1E1WUK0</accession>
<feature type="region of interest" description="Disordered" evidence="1">
    <location>
        <begin position="244"/>
        <end position="268"/>
    </location>
</feature>
<gene>
    <name evidence="3" type="ORF">g.13054</name>
</gene>
<reference evidence="3" key="1">
    <citation type="submission" date="2015-09" db="EMBL/GenBank/DDBJ databases">
        <title>De novo assembly of Pectinophora gossypiella (Pink Bollworm) gut transcriptome.</title>
        <authorList>
            <person name="Tassone E.E."/>
        </authorList>
    </citation>
    <scope>NUCLEOTIDE SEQUENCE</scope>
</reference>
<evidence type="ECO:0000256" key="1">
    <source>
        <dbReference type="SAM" id="MobiDB-lite"/>
    </source>
</evidence>
<keyword evidence="2" id="KW-0472">Membrane</keyword>
<sequence length="544" mass="60303">NVNVSCECQYCQSIVVSQSSRKTNKTRILCVQGFQGSLIVYYLYNLERNQYFKMYCNVLALALLITYSGSLGVIRGLTIPQSTDNGSLFDSLTALAKDCGNSFLSSQINAHLEECTVVVPPYNEKQFECLIFYDINKQLCDAVTVSKLPLNEDYTNKINEAVEVGTVCTGAKEWNFLNLTEYPKYVGTASKVFNNQITCVKICGVDDVMSQDTNFFCKYYKWGSDMLKNKIVGVPSAVSSVYSTVSNQPTPETQGKPQPDIVPGNESKVSPALVSNVESISNKIPKELVTAKSVKNQDDTVKVEEPILKPDNLQPSSTIKQVENNKQISDNSDVEVNKAKNLKPLESAPTNVELSNEGLDKPSAAAIDPELKDEEEEKEDDQPAKIPAINVKDVAAKNKIDDDYQDTEEGKEGLPEGSEDGDDPMLGEVDTKPDTVSKTKNNKIETPMSFAGEREFYPNTIPDGFADDDDHFFPFFLTAVILVVLLYVLYHNKSKVSKVFLGLIVEGRQPGRRRNSRGHAYRRLDTLEQAMSTNSSAPPSKIIY</sequence>